<dbReference type="GO" id="GO:0003713">
    <property type="term" value="F:transcription coactivator activity"/>
    <property type="evidence" value="ECO:0007669"/>
    <property type="project" value="TreeGrafter"/>
</dbReference>
<evidence type="ECO:0000313" key="7">
    <source>
        <dbReference type="Proteomes" id="UP000035681"/>
    </source>
</evidence>
<reference evidence="8" key="1">
    <citation type="submission" date="2015-08" db="UniProtKB">
        <authorList>
            <consortium name="WormBaseParasite"/>
        </authorList>
    </citation>
    <scope>IDENTIFICATION</scope>
</reference>
<proteinExistence type="predicted"/>
<sequence length="579" mass="65175">MSSSAKKRAEMAKQQKHQSNSNGHIQIVKNVEDTHKSLQELINAGVQGPTRSSNHFRKNELPASFYIPRSACKSRGSSAHSIDVSSDDGLGSSPRHTISPSSSSSVNISGGFPTYSDQHAVSHTRQASAPALINYENNVQTGGHGINHGITKQQYLHSTSYQNAMATKPPVAHHNKFIAPPTTNSNNNNNAASYNYFYNQNQAVQTMSQSGMASDYPPSTQASQHMTHSRSAKSCDFDVIQHNGFLNHGSNPNIDYSSSYNSPSIGGMGHLNYPPSQWIGGREKSQSCDPMTIPYQGSSNNDLLNISKQQQTPLPHGWEQVFDERGNPYFVDHNTQSTTWYDPRIPKEEQEESIRRRLLNVNGQTQQYNSTFHNHHTQRSIQVGRQNNDQQSTFMSPSSHHHQQQQQQMRNSNMMNNPMIRASNMQRVNQLKDERNHLLERQQQLSKMGLLDKGPQENSQIFQYSQNTIPQSHHQHLHTNYQGPQNNNFGHSPYNQNVSPSSSGQSPYNMDSMQSPINDNIMDVEFTGMSNNIEMRNDNNNYYDHSLLEPSIAQMDPRDFDQYLQIADIKKENTGSSMS</sequence>
<dbReference type="GO" id="GO:0005634">
    <property type="term" value="C:nucleus"/>
    <property type="evidence" value="ECO:0007669"/>
    <property type="project" value="UniProtKB-SubCell"/>
</dbReference>
<evidence type="ECO:0000256" key="1">
    <source>
        <dbReference type="ARBA" id="ARBA00004123"/>
    </source>
</evidence>
<dbReference type="SUPFAM" id="SSF51045">
    <property type="entry name" value="WW domain"/>
    <property type="match status" value="1"/>
</dbReference>
<evidence type="ECO:0000313" key="9">
    <source>
        <dbReference type="WBParaSite" id="TCONS_00008053.p1"/>
    </source>
</evidence>
<dbReference type="PROSITE" id="PS01159">
    <property type="entry name" value="WW_DOMAIN_1"/>
    <property type="match status" value="1"/>
</dbReference>
<accession>A0A0K0DZ96</accession>
<dbReference type="InterPro" id="IPR051583">
    <property type="entry name" value="YAP1"/>
</dbReference>
<dbReference type="Gene3D" id="2.20.70.10">
    <property type="match status" value="1"/>
</dbReference>
<dbReference type="AlphaFoldDB" id="A0A0K0DZ96"/>
<dbReference type="SMART" id="SM00456">
    <property type="entry name" value="WW"/>
    <property type="match status" value="1"/>
</dbReference>
<dbReference type="GO" id="GO:0005737">
    <property type="term" value="C:cytoplasm"/>
    <property type="evidence" value="ECO:0007669"/>
    <property type="project" value="UniProtKB-SubCell"/>
</dbReference>
<evidence type="ECO:0000256" key="2">
    <source>
        <dbReference type="ARBA" id="ARBA00004496"/>
    </source>
</evidence>
<keyword evidence="4" id="KW-0539">Nucleus</keyword>
<keyword evidence="3" id="KW-0963">Cytoplasm</keyword>
<dbReference type="PROSITE" id="PS50020">
    <property type="entry name" value="WW_DOMAIN_2"/>
    <property type="match status" value="1"/>
</dbReference>
<comment type="subcellular location">
    <subcellularLocation>
        <location evidence="2">Cytoplasm</location>
    </subcellularLocation>
    <subcellularLocation>
        <location evidence="1">Nucleus</location>
    </subcellularLocation>
</comment>
<dbReference type="CDD" id="cd00201">
    <property type="entry name" value="WW"/>
    <property type="match status" value="1"/>
</dbReference>
<dbReference type="GO" id="GO:0035329">
    <property type="term" value="P:hippo signaling"/>
    <property type="evidence" value="ECO:0007669"/>
    <property type="project" value="TreeGrafter"/>
</dbReference>
<evidence type="ECO:0000256" key="3">
    <source>
        <dbReference type="ARBA" id="ARBA00022490"/>
    </source>
</evidence>
<dbReference type="Proteomes" id="UP000035681">
    <property type="component" value="Unplaced"/>
</dbReference>
<dbReference type="GO" id="GO:0045944">
    <property type="term" value="P:positive regulation of transcription by RNA polymerase II"/>
    <property type="evidence" value="ECO:0007669"/>
    <property type="project" value="TreeGrafter"/>
</dbReference>
<dbReference type="STRING" id="6248.A0A0K0DZ96"/>
<feature type="region of interest" description="Disordered" evidence="5">
    <location>
        <begin position="471"/>
        <end position="513"/>
    </location>
</feature>
<protein>
    <submittedName>
        <fullName evidence="8 9">WW domain-containing protein</fullName>
    </submittedName>
</protein>
<dbReference type="InterPro" id="IPR036020">
    <property type="entry name" value="WW_dom_sf"/>
</dbReference>
<organism evidence="8">
    <name type="scientific">Strongyloides stercoralis</name>
    <name type="common">Threadworm</name>
    <dbReference type="NCBI Taxonomy" id="6248"/>
    <lineage>
        <taxon>Eukaryota</taxon>
        <taxon>Metazoa</taxon>
        <taxon>Ecdysozoa</taxon>
        <taxon>Nematoda</taxon>
        <taxon>Chromadorea</taxon>
        <taxon>Rhabditida</taxon>
        <taxon>Tylenchina</taxon>
        <taxon>Panagrolaimomorpha</taxon>
        <taxon>Strongyloidoidea</taxon>
        <taxon>Strongyloididae</taxon>
        <taxon>Strongyloides</taxon>
    </lineage>
</organism>
<keyword evidence="7" id="KW-1185">Reference proteome</keyword>
<feature type="region of interest" description="Disordered" evidence="5">
    <location>
        <begin position="76"/>
        <end position="111"/>
    </location>
</feature>
<evidence type="ECO:0000256" key="4">
    <source>
        <dbReference type="ARBA" id="ARBA00023242"/>
    </source>
</evidence>
<evidence type="ECO:0000259" key="6">
    <source>
        <dbReference type="PROSITE" id="PS50020"/>
    </source>
</evidence>
<dbReference type="InterPro" id="IPR001202">
    <property type="entry name" value="WW_dom"/>
</dbReference>
<dbReference type="PANTHER" id="PTHR17616:SF8">
    <property type="entry name" value="TRANSCRIPTIONAL COACTIVATOR YORKIE"/>
    <property type="match status" value="1"/>
</dbReference>
<name>A0A0K0DZ96_STRER</name>
<feature type="compositionally biased region" description="Polar residues" evidence="5">
    <location>
        <begin position="385"/>
        <end position="394"/>
    </location>
</feature>
<feature type="domain" description="WW" evidence="6">
    <location>
        <begin position="312"/>
        <end position="345"/>
    </location>
</feature>
<dbReference type="WBParaSite" id="TCONS_00008053.p1">
    <property type="protein sequence ID" value="TCONS_00008053.p1"/>
    <property type="gene ID" value="XLOC_006049"/>
</dbReference>
<feature type="region of interest" description="Disordered" evidence="5">
    <location>
        <begin position="1"/>
        <end position="25"/>
    </location>
</feature>
<evidence type="ECO:0000256" key="5">
    <source>
        <dbReference type="SAM" id="MobiDB-lite"/>
    </source>
</evidence>
<dbReference type="WBParaSite" id="SSTP_0000256200.1">
    <property type="protein sequence ID" value="SSTP_0000256200.1"/>
    <property type="gene ID" value="SSTP_0000256200"/>
</dbReference>
<evidence type="ECO:0000313" key="8">
    <source>
        <dbReference type="WBParaSite" id="SSTP_0000256200.1"/>
    </source>
</evidence>
<feature type="region of interest" description="Disordered" evidence="5">
    <location>
        <begin position="385"/>
        <end position="410"/>
    </location>
</feature>
<dbReference type="Pfam" id="PF00397">
    <property type="entry name" value="WW"/>
    <property type="match status" value="1"/>
</dbReference>
<dbReference type="PANTHER" id="PTHR17616">
    <property type="entry name" value="YES-ASSOCIATED PROTEIN YAP1 FAMILY MEMBER"/>
    <property type="match status" value="1"/>
</dbReference>
<feature type="compositionally biased region" description="Low complexity" evidence="5">
    <location>
        <begin position="92"/>
        <end position="109"/>
    </location>
</feature>